<accession>U5DP09</accession>
<dbReference type="OrthoDB" id="452659at2"/>
<evidence type="ECO:0000313" key="3">
    <source>
        <dbReference type="Proteomes" id="UP000016960"/>
    </source>
</evidence>
<dbReference type="Pfam" id="PF00535">
    <property type="entry name" value="Glycos_transf_2"/>
    <property type="match status" value="1"/>
</dbReference>
<dbReference type="Proteomes" id="UP000016960">
    <property type="component" value="Unassembled WGS sequence"/>
</dbReference>
<gene>
    <name evidence="2" type="ORF">KR51_00009870</name>
</gene>
<dbReference type="InterPro" id="IPR029044">
    <property type="entry name" value="Nucleotide-diphossugar_trans"/>
</dbReference>
<dbReference type="SUPFAM" id="SSF53448">
    <property type="entry name" value="Nucleotide-diphospho-sugar transferases"/>
    <property type="match status" value="1"/>
</dbReference>
<dbReference type="GO" id="GO:0016757">
    <property type="term" value="F:glycosyltransferase activity"/>
    <property type="evidence" value="ECO:0007669"/>
    <property type="project" value="UniProtKB-KW"/>
</dbReference>
<evidence type="ECO:0000259" key="1">
    <source>
        <dbReference type="Pfam" id="PF00535"/>
    </source>
</evidence>
<dbReference type="PATRIC" id="fig|582515.4.peg.1101"/>
<dbReference type="STRING" id="582515.KR51_00009870"/>
<name>U5DP09_9CHRO</name>
<dbReference type="EMBL" id="ASSJ01000024">
    <property type="protein sequence ID" value="ERN42344.1"/>
    <property type="molecule type" value="Genomic_DNA"/>
</dbReference>
<protein>
    <submittedName>
        <fullName evidence="2">Putative glycosyltransferase</fullName>
        <ecNumber evidence="2">2.4.1.-</ecNumber>
    </submittedName>
</protein>
<dbReference type="eggNOG" id="COG1216">
    <property type="taxonomic scope" value="Bacteria"/>
</dbReference>
<proteinExistence type="predicted"/>
<keyword evidence="3" id="KW-1185">Reference proteome</keyword>
<dbReference type="AlphaFoldDB" id="U5DP09"/>
<evidence type="ECO:0000313" key="2">
    <source>
        <dbReference type="EMBL" id="ERN42344.1"/>
    </source>
</evidence>
<feature type="domain" description="Glycosyltransferase 2-like" evidence="1">
    <location>
        <begin position="16"/>
        <end position="107"/>
    </location>
</feature>
<sequence>MGIYNVAAYITGYKDRAAVDLCLQGIYRQTHPIKSVYLLDNSPEALSVSRDRISTYWHQPENVGIGEGLKRAIAQALSEDCDFLWTFDQDSIPRPDCLETLLKTYQQLVSQRRPIGIVAPTPIDCLTGEIVMGAVFKRDRFLGCEPSVAGDFYECDAPITSGSLLYLAAARAVGSPRVDLFIDGIDLEYGMRLRQHGYFNIIASAAILDHHFGNPLQIKLFGIENTVLQYSALRHFYICRNHTYLETRYARGLFRLTGSLRRIKYALYEIVKICLYNRENWQNKVRSCLLGTYLGFRGKLGKM</sequence>
<dbReference type="CDD" id="cd02526">
    <property type="entry name" value="GT2_RfbF_like"/>
    <property type="match status" value="1"/>
</dbReference>
<keyword evidence="2" id="KW-0328">Glycosyltransferase</keyword>
<comment type="caution">
    <text evidence="2">The sequence shown here is derived from an EMBL/GenBank/DDBJ whole genome shotgun (WGS) entry which is preliminary data.</text>
</comment>
<dbReference type="Gene3D" id="3.90.550.10">
    <property type="entry name" value="Spore Coat Polysaccharide Biosynthesis Protein SpsA, Chain A"/>
    <property type="match status" value="1"/>
</dbReference>
<reference evidence="2 3" key="1">
    <citation type="submission" date="2013-05" db="EMBL/GenBank/DDBJ databases">
        <title>Draft genome sequence of Rubidibacter lacunae KORDI 51-2.</title>
        <authorList>
            <person name="Choi D.H."/>
            <person name="Noh J.H."/>
            <person name="Kwon K.-K."/>
            <person name="Lee J.-H."/>
            <person name="Ryu J.-Y."/>
        </authorList>
    </citation>
    <scope>NUCLEOTIDE SEQUENCE [LARGE SCALE GENOMIC DNA]</scope>
    <source>
        <strain evidence="2 3">KORDI 51-2</strain>
    </source>
</reference>
<keyword evidence="2" id="KW-0808">Transferase</keyword>
<organism evidence="2 3">
    <name type="scientific">Rubidibacter lacunae KORDI 51-2</name>
    <dbReference type="NCBI Taxonomy" id="582515"/>
    <lineage>
        <taxon>Bacteria</taxon>
        <taxon>Bacillati</taxon>
        <taxon>Cyanobacteriota</taxon>
        <taxon>Cyanophyceae</taxon>
        <taxon>Oscillatoriophycideae</taxon>
        <taxon>Chroococcales</taxon>
        <taxon>Aphanothecaceae</taxon>
        <taxon>Rubidibacter</taxon>
    </lineage>
</organism>
<dbReference type="InterPro" id="IPR001173">
    <property type="entry name" value="Glyco_trans_2-like"/>
</dbReference>
<dbReference type="InParanoid" id="U5DP09"/>
<dbReference type="EC" id="2.4.1.-" evidence="2"/>
<dbReference type="RefSeq" id="WP_022605252.1">
    <property type="nucleotide sequence ID" value="NZ_ASSJ01000024.1"/>
</dbReference>